<dbReference type="Proteomes" id="UP000029661">
    <property type="component" value="Chromosome"/>
</dbReference>
<reference evidence="6 7" key="1">
    <citation type="submission" date="2013-12" db="EMBL/GenBank/DDBJ databases">
        <title>The complete genome sequence of Methanobacterium sp. BRM9.</title>
        <authorList>
            <consortium name="Pastoral Greenhouse Gas Research Consortium"/>
            <person name="Kelly W.J."/>
            <person name="Leahy S.C."/>
            <person name="Perry R."/>
            <person name="Li D."/>
            <person name="Altermann E."/>
            <person name="Lambie S.C."/>
            <person name="Attwood G.T."/>
        </authorList>
    </citation>
    <scope>NUCLEOTIDE SEQUENCE [LARGE SCALE GENOMIC DNA]</scope>
    <source>
        <strain evidence="6 7">BRM9</strain>
    </source>
</reference>
<dbReference type="InterPro" id="IPR001173">
    <property type="entry name" value="Glyco_trans_2-like"/>
</dbReference>
<evidence type="ECO:0000256" key="4">
    <source>
        <dbReference type="SAM" id="Phobius"/>
    </source>
</evidence>
<accession>A0A089Z9N3</accession>
<feature type="transmembrane region" description="Helical" evidence="4">
    <location>
        <begin position="242"/>
        <end position="262"/>
    </location>
</feature>
<dbReference type="AlphaFoldDB" id="A0A089Z9N3"/>
<comment type="similarity">
    <text evidence="1">Belongs to the glycosyltransferase 2 family.</text>
</comment>
<organism evidence="6 7">
    <name type="scientific">Methanobacterium formicicum</name>
    <dbReference type="NCBI Taxonomy" id="2162"/>
    <lineage>
        <taxon>Archaea</taxon>
        <taxon>Methanobacteriati</taxon>
        <taxon>Methanobacteriota</taxon>
        <taxon>Methanomada group</taxon>
        <taxon>Methanobacteria</taxon>
        <taxon>Methanobacteriales</taxon>
        <taxon>Methanobacteriaceae</taxon>
        <taxon>Methanobacterium</taxon>
    </lineage>
</organism>
<dbReference type="InterPro" id="IPR029044">
    <property type="entry name" value="Nucleotide-diphossugar_trans"/>
</dbReference>
<evidence type="ECO:0000256" key="3">
    <source>
        <dbReference type="ARBA" id="ARBA00022679"/>
    </source>
</evidence>
<dbReference type="PANTHER" id="PTHR43179">
    <property type="entry name" value="RHAMNOSYLTRANSFERASE WBBL"/>
    <property type="match status" value="1"/>
</dbReference>
<keyword evidence="4" id="KW-1133">Transmembrane helix</keyword>
<dbReference type="CDD" id="cd04186">
    <property type="entry name" value="GT_2_like_c"/>
    <property type="match status" value="1"/>
</dbReference>
<keyword evidence="3 6" id="KW-0808">Transferase</keyword>
<dbReference type="EMBL" id="CP006933">
    <property type="protein sequence ID" value="AIS31501.1"/>
    <property type="molecule type" value="Genomic_DNA"/>
</dbReference>
<dbReference type="OrthoDB" id="46222at2157"/>
<dbReference type="Gene3D" id="3.90.550.10">
    <property type="entry name" value="Spore Coat Polysaccharide Biosynthesis Protein SpsA, Chain A"/>
    <property type="match status" value="1"/>
</dbReference>
<dbReference type="Pfam" id="PF00535">
    <property type="entry name" value="Glycos_transf_2"/>
    <property type="match status" value="1"/>
</dbReference>
<dbReference type="PANTHER" id="PTHR43179:SF12">
    <property type="entry name" value="GALACTOFURANOSYLTRANSFERASE GLFT2"/>
    <property type="match status" value="1"/>
</dbReference>
<dbReference type="SUPFAM" id="SSF53448">
    <property type="entry name" value="Nucleotide-diphospho-sugar transferases"/>
    <property type="match status" value="1"/>
</dbReference>
<evidence type="ECO:0000313" key="6">
    <source>
        <dbReference type="EMBL" id="AIS31501.1"/>
    </source>
</evidence>
<proteinExistence type="inferred from homology"/>
<keyword evidence="2" id="KW-0328">Glycosyltransferase</keyword>
<protein>
    <submittedName>
        <fullName evidence="6">Glycosyl transferase GT2 family</fullName>
    </submittedName>
</protein>
<dbReference type="STRING" id="2162.BRM9_0680"/>
<keyword evidence="4" id="KW-0812">Transmembrane</keyword>
<sequence>MDLTVIIPNYNGKHFLKECFQSLKSQNCQFEVIIIDNASQDGSADYIRENYPEFKLIENTANLGFATAVNQGIKVSNSDYIFLLNNDVYLETDTISNLIKCIKTDENIYAVSSKMIQYHDRTKMDDAGDEYTILGWTKRVGYGKSPEKYTVEREIFSACAAASLYRRSILEEIGYLDENFFAYLEDVDLSYRARIHGYHCRYCPEAVVYHVGSQTSGSRYNEFKTRLAARNNVYVPYKNMPWPQLLVNLVFLCTGYFIKYIFFWRKGYGEIYLAGLKEGFNSRKEIDKVAYNPKNLRNYFIIQWILIRNTLKFLFY</sequence>
<evidence type="ECO:0000256" key="2">
    <source>
        <dbReference type="ARBA" id="ARBA00022676"/>
    </source>
</evidence>
<dbReference type="GO" id="GO:0016757">
    <property type="term" value="F:glycosyltransferase activity"/>
    <property type="evidence" value="ECO:0007669"/>
    <property type="project" value="UniProtKB-KW"/>
</dbReference>
<dbReference type="GeneID" id="24791830"/>
<evidence type="ECO:0000259" key="5">
    <source>
        <dbReference type="Pfam" id="PF00535"/>
    </source>
</evidence>
<gene>
    <name evidence="6" type="ORF">BRM9_0680</name>
</gene>
<evidence type="ECO:0000313" key="7">
    <source>
        <dbReference type="Proteomes" id="UP000029661"/>
    </source>
</evidence>
<name>A0A089Z9N3_METFO</name>
<dbReference type="RefSeq" id="WP_048084815.1">
    <property type="nucleotide sequence ID" value="NZ_CP006933.1"/>
</dbReference>
<feature type="domain" description="Glycosyltransferase 2-like" evidence="5">
    <location>
        <begin position="4"/>
        <end position="174"/>
    </location>
</feature>
<keyword evidence="4" id="KW-0472">Membrane</keyword>
<dbReference type="KEGG" id="mfc:BRM9_0680"/>
<evidence type="ECO:0000256" key="1">
    <source>
        <dbReference type="ARBA" id="ARBA00006739"/>
    </source>
</evidence>